<dbReference type="EMBL" id="FRBR01000001">
    <property type="protein sequence ID" value="SHL05093.1"/>
    <property type="molecule type" value="Genomic_DNA"/>
</dbReference>
<gene>
    <name evidence="10" type="ORF">SAMN05444398_101418</name>
</gene>
<evidence type="ECO:0000256" key="1">
    <source>
        <dbReference type="ARBA" id="ARBA00004370"/>
    </source>
</evidence>
<keyword evidence="7" id="KW-0472">Membrane</keyword>
<dbReference type="GO" id="GO:0005576">
    <property type="term" value="C:extracellular region"/>
    <property type="evidence" value="ECO:0007669"/>
    <property type="project" value="UniProtKB-SubCell"/>
</dbReference>
<dbReference type="Pfam" id="PF13403">
    <property type="entry name" value="Hint_2"/>
    <property type="match status" value="1"/>
</dbReference>
<evidence type="ECO:0000256" key="6">
    <source>
        <dbReference type="ARBA" id="ARBA00023026"/>
    </source>
</evidence>
<evidence type="ECO:0000256" key="8">
    <source>
        <dbReference type="SAM" id="MobiDB-lite"/>
    </source>
</evidence>
<dbReference type="SUPFAM" id="SSF51294">
    <property type="entry name" value="Hedgehog/intein (Hint) domain"/>
    <property type="match status" value="1"/>
</dbReference>
<dbReference type="InterPro" id="IPR028992">
    <property type="entry name" value="Hedgehog/Intein_dom"/>
</dbReference>
<dbReference type="GO" id="GO:0005509">
    <property type="term" value="F:calcium ion binding"/>
    <property type="evidence" value="ECO:0007669"/>
    <property type="project" value="InterPro"/>
</dbReference>
<dbReference type="GO" id="GO:0016020">
    <property type="term" value="C:membrane"/>
    <property type="evidence" value="ECO:0007669"/>
    <property type="project" value="UniProtKB-SubCell"/>
</dbReference>
<accession>A0A1M6XGR4</accession>
<evidence type="ECO:0000313" key="10">
    <source>
        <dbReference type="EMBL" id="SHL05093.1"/>
    </source>
</evidence>
<feature type="region of interest" description="Disordered" evidence="8">
    <location>
        <begin position="747"/>
        <end position="797"/>
    </location>
</feature>
<feature type="compositionally biased region" description="Acidic residues" evidence="8">
    <location>
        <begin position="1163"/>
        <end position="1172"/>
    </location>
</feature>
<dbReference type="InterPro" id="IPR018511">
    <property type="entry name" value="Hemolysin-typ_Ca-bd_CS"/>
</dbReference>
<dbReference type="InterPro" id="IPR001343">
    <property type="entry name" value="Hemolysn_Ca-bd"/>
</dbReference>
<keyword evidence="4" id="KW-0800">Toxin</keyword>
<dbReference type="InterPro" id="IPR003995">
    <property type="entry name" value="RTX_toxin_determinant-A"/>
</dbReference>
<proteinExistence type="predicted"/>
<evidence type="ECO:0000259" key="9">
    <source>
        <dbReference type="Pfam" id="PF13403"/>
    </source>
</evidence>
<feature type="compositionally biased region" description="Low complexity" evidence="8">
    <location>
        <begin position="747"/>
        <end position="756"/>
    </location>
</feature>
<feature type="domain" description="Hedgehog/Intein (Hint)" evidence="9">
    <location>
        <begin position="1621"/>
        <end position="1766"/>
    </location>
</feature>
<feature type="region of interest" description="Disordered" evidence="8">
    <location>
        <begin position="1315"/>
        <end position="1336"/>
    </location>
</feature>
<feature type="region of interest" description="Disordered" evidence="8">
    <location>
        <begin position="1122"/>
        <end position="1187"/>
    </location>
</feature>
<comment type="subcellular location">
    <subcellularLocation>
        <location evidence="1">Membrane</location>
    </subcellularLocation>
    <subcellularLocation>
        <location evidence="2">Secreted</location>
    </subcellularLocation>
</comment>
<keyword evidence="11" id="KW-1185">Reference proteome</keyword>
<dbReference type="Pfam" id="PF00353">
    <property type="entry name" value="HemolysinCabind"/>
    <property type="match status" value="12"/>
</dbReference>
<dbReference type="InterPro" id="IPR036844">
    <property type="entry name" value="Hint_dom_sf"/>
</dbReference>
<dbReference type="PRINTS" id="PR00313">
    <property type="entry name" value="CABNDNGRPT"/>
</dbReference>
<feature type="compositionally biased region" description="Acidic residues" evidence="8">
    <location>
        <begin position="757"/>
        <end position="781"/>
    </location>
</feature>
<keyword evidence="5" id="KW-0677">Repeat</keyword>
<dbReference type="GO" id="GO:0090729">
    <property type="term" value="F:toxin activity"/>
    <property type="evidence" value="ECO:0007669"/>
    <property type="project" value="UniProtKB-KW"/>
</dbReference>
<organism evidence="10 11">
    <name type="scientific">Roseovarius pacificus</name>
    <dbReference type="NCBI Taxonomy" id="337701"/>
    <lineage>
        <taxon>Bacteria</taxon>
        <taxon>Pseudomonadati</taxon>
        <taxon>Pseudomonadota</taxon>
        <taxon>Alphaproteobacteria</taxon>
        <taxon>Rhodobacterales</taxon>
        <taxon>Roseobacteraceae</taxon>
        <taxon>Roseovarius</taxon>
    </lineage>
</organism>
<dbReference type="PANTHER" id="PTHR38340:SF1">
    <property type="entry name" value="S-LAYER PROTEIN"/>
    <property type="match status" value="1"/>
</dbReference>
<dbReference type="SUPFAM" id="SSF51120">
    <property type="entry name" value="beta-Roll"/>
    <property type="match status" value="8"/>
</dbReference>
<evidence type="ECO:0000256" key="3">
    <source>
        <dbReference type="ARBA" id="ARBA00022525"/>
    </source>
</evidence>
<dbReference type="Gene3D" id="2.60.40.2810">
    <property type="match status" value="2"/>
</dbReference>
<feature type="region of interest" description="Disordered" evidence="8">
    <location>
        <begin position="273"/>
        <end position="294"/>
    </location>
</feature>
<protein>
    <submittedName>
        <fullName evidence="10">Ca2+-binding protein, RTX toxin-related</fullName>
    </submittedName>
</protein>
<keyword evidence="3" id="KW-0964">Secreted</keyword>
<dbReference type="NCBIfam" id="NF012211">
    <property type="entry name" value="tand_rpt_95"/>
    <property type="match status" value="2"/>
</dbReference>
<dbReference type="InterPro" id="IPR050557">
    <property type="entry name" value="RTX_toxin/Mannuronan_C5-epim"/>
</dbReference>
<dbReference type="Pfam" id="PF17963">
    <property type="entry name" value="Big_9"/>
    <property type="match status" value="2"/>
</dbReference>
<sequence>MTYFATYGTVNLIYLGNFASTDTSEYNYTSEKASALNGVQVDYTQMQIVEASFKDARSDGVVNDDDYGTYDKLTYDLGGGSVTNQTDGTLEANVTLELADGTTKTVDVVMMQQTNGDLFISDLNNDGTLDNLQISGVTVNQITGDCYSGWYSNQSVDGSAIVAPVPQQDGIVEGTNAGEVIDLAYTGDPEGDMIDAGDAVLAGQSGDMDIVDARGGDDRVEAGADDDVVYAGSGNDTVLGEGGDDTIYGDSSLGEGGSAEMVRESFEWDKIADTNGGSGTVDRGDPLNGGVTQNTGNVDVTFSVVSATSGVRTEFADNQQKVHSITDDGNGVDAYSSMSSELDGSYGKATYAFDFSKEVENISFRINDIDGDGVVKIYAYDADGNKQELDIDAGSRLEVSDKDGVAGTEVIDSKGGYKEDYAPEYSALVNIAGPVARIEVVHLENGPNNSGINITDMYYDAPAGSVDDGVAGDDSLIGGDGNDVIYGEGGDDTLEGGAGNDLLYGDQTPADAVLPQEKVLEWDSIGAAGTSISEGSPVSVDMGGITATISFDQQDYGATAKTSTEAQYVDSGEAYDANSALELFGKGGERAGVVDDTSTTRIDFAATDTALSGEVQNVSFRINDIDKATRGDNHKDIVTIRAYDAEGNLLDVTMTPAGTVNVTGDTATGTSEDYGGSVSPADATGSIEVEIAGPVARVEIDYDNADVTDQKIWVSDVHFETIPVEASDGSAGNDLLKGGAGDDTLYGDGGDDTLLGGDDDDSLMGGDGDDELSGDDGDDFLDGGTGNDTLTGGDGADTIYGHDDADYIVGGSAGDHVDGGAGGDDNDTLDLSGAGPLRVVDETLDADGNSTSGTVEFLNADGTVSGSMTFTEIENLIRPENLGPDAVDDTASVDEDNSVTIPVLGNDTDPETDTLSVTGASDGANGTTVVNPDGTITYTPDPDFNGTDSFTYTVSDGNGGTDTATVNVTINAVNDDPLAQDDTATTDFESDVTIPVLGNDTDVDGDTLSVTDVTDPANGSAVINADGTITYTPDAGFSGEDSFSYTVSDGNGGTDTATVTVSVAERSLDGIVQGTDGDDLIDATYTGDPEGDMIDAGDAILPGEGPDDDIVRAGDGDDTVIAGPGDDDVDAGAGNDSVLGGEGNDSLQGMAGQDTLDGGAGDDTLDGGDDDDRLIGGDGRDSVIGGDGDDWIDTSGSQNVNDHETFVGVPFETGDDQLDDKDTVHGGAGNDTIFTGDDADSITGGAGDDVIDGGLDDDTIYGGDGDDYINGNLGSDVIYGGDGNDTIEAGIDAFSDYVGDDPNLPNAFLIDPATGLPATSDPNPDDGRDFVDGGAGDDLIFTGDDADTIYGGTGNDTINAGIDDDYVEGNEGDDSITGSHGSDTIYGGDGNDTIWGGFGNDPIPGVVGELPDAIDPVPDNGRDYIDGGDGDDLIYGEDDNDTLLGGAGNDTIDGGVDDDLIYGEDGDDSLIGGQGDDTLLGGAGNDTIDGGIGDDLIYGGDGDDSLIGGDGNDTLIGGAGNDTLIGGAGQDDLIGGADRDYFTGITAGDVVDGNETTTSGDPADDYDTLDLRGAAEAENPGGSLKVHYITPDQENGYVEFKDADGVVTGTMTFSNIENIIPCFTPGTVIATPKGERLVEDLQAGDRIITRDNGIQEIRWLGRRDLQGRELLQAPHLKPVLIRAGSLGHGVPETDMVVSPNHRVLINNDRTALYFEEREVLAAAKHLTGLDGVDAVEASSVSYIHFMFDQHEVVLSNGAWTESFQPGEQTMDGMGTAQRDEIYDLFPELRDAEGLGSYQAARRSLKKHEAKLLVK</sequence>
<dbReference type="InterPro" id="IPR011049">
    <property type="entry name" value="Serralysin-like_metalloprot_C"/>
</dbReference>
<dbReference type="PROSITE" id="PS00330">
    <property type="entry name" value="HEMOLYSIN_CALCIUM"/>
    <property type="match status" value="12"/>
</dbReference>
<evidence type="ECO:0000256" key="7">
    <source>
        <dbReference type="ARBA" id="ARBA00023136"/>
    </source>
</evidence>
<dbReference type="PANTHER" id="PTHR38340">
    <property type="entry name" value="S-LAYER PROTEIN"/>
    <property type="match status" value="1"/>
</dbReference>
<dbReference type="RefSeq" id="WP_229709458.1">
    <property type="nucleotide sequence ID" value="NZ_BMLR01000001.1"/>
</dbReference>
<evidence type="ECO:0000256" key="2">
    <source>
        <dbReference type="ARBA" id="ARBA00004613"/>
    </source>
</evidence>
<reference evidence="10 11" key="1">
    <citation type="submission" date="2016-11" db="EMBL/GenBank/DDBJ databases">
        <authorList>
            <person name="Jaros S."/>
            <person name="Januszkiewicz K."/>
            <person name="Wedrychowicz H."/>
        </authorList>
    </citation>
    <scope>NUCLEOTIDE SEQUENCE [LARGE SCALE GENOMIC DNA]</scope>
    <source>
        <strain evidence="10 11">DSM 29589</strain>
    </source>
</reference>
<evidence type="ECO:0000256" key="5">
    <source>
        <dbReference type="ARBA" id="ARBA00022737"/>
    </source>
</evidence>
<evidence type="ECO:0000313" key="11">
    <source>
        <dbReference type="Proteomes" id="UP000183974"/>
    </source>
</evidence>
<dbReference type="Gene3D" id="2.150.10.10">
    <property type="entry name" value="Serralysin-like metalloprotease, C-terminal"/>
    <property type="match status" value="7"/>
</dbReference>
<keyword evidence="6" id="KW-0843">Virulence</keyword>
<evidence type="ECO:0000256" key="4">
    <source>
        <dbReference type="ARBA" id="ARBA00022656"/>
    </source>
</evidence>
<dbReference type="PRINTS" id="PR01488">
    <property type="entry name" value="RTXTOXINA"/>
</dbReference>
<dbReference type="STRING" id="337701.SAMN05444398_101418"/>
<name>A0A1M6XGR4_9RHOB</name>
<dbReference type="Proteomes" id="UP000183974">
    <property type="component" value="Unassembled WGS sequence"/>
</dbReference>